<proteinExistence type="predicted"/>
<protein>
    <recommendedName>
        <fullName evidence="3">Transcriptional regulator with AbiEi antitoxin domain of type IV toxin-antitoxin system</fullName>
    </recommendedName>
</protein>
<dbReference type="RefSeq" id="WP_230736314.1">
    <property type="nucleotide sequence ID" value="NZ_JAJNDB010000004.1"/>
</dbReference>
<evidence type="ECO:0000313" key="1">
    <source>
        <dbReference type="EMBL" id="MCD2195314.1"/>
    </source>
</evidence>
<sequence length="222" mass="23876">MTVPYGHSADPHPGVVIHRSRAFRHIVIDREDMPTVSAADTCSDLAVLEPDARAGMRTLLHAALGMKVPATALLAALERRRPRRYATALRHAAAKLADGVGSALEATYLVNVEEAHGLPVAERQAPVVVEGVERYEDCRYHVPDGELIVRLDGWRWHSDRRVGVIDRARDNAAELAGRARLTFGWEEVAGDPCAVSAVVAARLRQLGWAGPGGSALCGCLGA</sequence>
<dbReference type="EMBL" id="JAJNDB010000004">
    <property type="protein sequence ID" value="MCD2195314.1"/>
    <property type="molecule type" value="Genomic_DNA"/>
</dbReference>
<gene>
    <name evidence="1" type="ORF">LQ327_18255</name>
</gene>
<evidence type="ECO:0008006" key="3">
    <source>
        <dbReference type="Google" id="ProtNLM"/>
    </source>
</evidence>
<reference evidence="1 2" key="1">
    <citation type="submission" date="2021-11" db="EMBL/GenBank/DDBJ databases">
        <title>Draft genome sequence of Actinomycetospora sp. SF1 isolated from the rhizosphere soil.</title>
        <authorList>
            <person name="Duangmal K."/>
            <person name="Chantavorakit T."/>
        </authorList>
    </citation>
    <scope>NUCLEOTIDE SEQUENCE [LARGE SCALE GENOMIC DNA]</scope>
    <source>
        <strain evidence="1 2">TBRC 5722</strain>
    </source>
</reference>
<dbReference type="Proteomes" id="UP001199469">
    <property type="component" value="Unassembled WGS sequence"/>
</dbReference>
<comment type="caution">
    <text evidence="1">The sequence shown here is derived from an EMBL/GenBank/DDBJ whole genome shotgun (WGS) entry which is preliminary data.</text>
</comment>
<name>A0ABS8PAN7_9PSEU</name>
<accession>A0ABS8PAN7</accession>
<keyword evidence="2" id="KW-1185">Reference proteome</keyword>
<organism evidence="1 2">
    <name type="scientific">Actinomycetospora endophytica</name>
    <dbReference type="NCBI Taxonomy" id="2291215"/>
    <lineage>
        <taxon>Bacteria</taxon>
        <taxon>Bacillati</taxon>
        <taxon>Actinomycetota</taxon>
        <taxon>Actinomycetes</taxon>
        <taxon>Pseudonocardiales</taxon>
        <taxon>Pseudonocardiaceae</taxon>
        <taxon>Actinomycetospora</taxon>
    </lineage>
</organism>
<evidence type="ECO:0000313" key="2">
    <source>
        <dbReference type="Proteomes" id="UP001199469"/>
    </source>
</evidence>